<evidence type="ECO:0000313" key="2">
    <source>
        <dbReference type="EMBL" id="RKN79783.1"/>
    </source>
</evidence>
<dbReference type="OrthoDB" id="1407586at2"/>
<dbReference type="InterPro" id="IPR032466">
    <property type="entry name" value="Metal_Hydrolase"/>
</dbReference>
<feature type="transmembrane region" description="Helical" evidence="1">
    <location>
        <begin position="89"/>
        <end position="110"/>
    </location>
</feature>
<protein>
    <recommendedName>
        <fullName evidence="4">Amidohydrolase-related domain-containing protein</fullName>
    </recommendedName>
</protein>
<feature type="transmembrane region" description="Helical" evidence="1">
    <location>
        <begin position="140"/>
        <end position="157"/>
    </location>
</feature>
<dbReference type="AlphaFoldDB" id="A0A3B0C1S4"/>
<comment type="caution">
    <text evidence="2">The sequence shown here is derived from an EMBL/GenBank/DDBJ whole genome shotgun (WGS) entry which is preliminary data.</text>
</comment>
<dbReference type="RefSeq" id="WP_120712591.1">
    <property type="nucleotide sequence ID" value="NZ_RBCJ01000003.1"/>
</dbReference>
<organism evidence="2 3">
    <name type="scientific">Ulvibacterium marinum</name>
    <dbReference type="NCBI Taxonomy" id="2419782"/>
    <lineage>
        <taxon>Bacteria</taxon>
        <taxon>Pseudomonadati</taxon>
        <taxon>Bacteroidota</taxon>
        <taxon>Flavobacteriia</taxon>
        <taxon>Flavobacteriales</taxon>
        <taxon>Flavobacteriaceae</taxon>
        <taxon>Ulvibacterium</taxon>
    </lineage>
</organism>
<keyword evidence="1" id="KW-0472">Membrane</keyword>
<dbReference type="Proteomes" id="UP000276603">
    <property type="component" value="Unassembled WGS sequence"/>
</dbReference>
<proteinExistence type="predicted"/>
<dbReference type="EMBL" id="RBCJ01000003">
    <property type="protein sequence ID" value="RKN79783.1"/>
    <property type="molecule type" value="Genomic_DNA"/>
</dbReference>
<evidence type="ECO:0000313" key="3">
    <source>
        <dbReference type="Proteomes" id="UP000276603"/>
    </source>
</evidence>
<sequence length="584" mass="69104">MSENRLNTEAPFINAHTHTFTKKHTPKYMAKQIFPWPFYKWLATGYMVNRIKAYLNRNKQEFSFTGRNKKHEAYKKKKFWTQTPGITKIYNAFLIIIWLIFAYYLIELILPSLQGTWLGWLCCHFVDVLCPIMPDLGSSWNSILLLVFIVLIFRNVRRTIKKYAWGRIKKAVGPERLEFLLRYINIVRFTSNDGQAYIFNSLEQQYPVGTKFVVLPMDMEYMDAGPVEESYPDQMKEVLRLKANNMDTCYPFIFVDPRRIERQSQKKEFLNLNTDNPDNIVLEECLMKDYIEGGCAGIKIYPALGYYAFDKNLLPLWLYCQQENIPITTHCSIGPVYYRGKLKNLGKDYDYHPIFEEVYKKDENEKRTFGKMRFHELKNKHFQKNFTHPLNYLCLLHKPLLNNVVETFDKDGDLKMLFGYENGEITRTLHNLKINLAHYGSAEMWDKFLSQDRYREANAIIKDPRNGLDLKGNLDNIAKLYSYWHWVDWFSIISTMLMQFNHVYTDVSYTSHDLNYLSLLSEILDNPNISNRVLFGTDFYVVSNHKTEKQYWIDMQNTLGSRKWERIAYQNPTEFLTSSLPGSL</sequence>
<keyword evidence="1" id="KW-0812">Transmembrane</keyword>
<dbReference type="Gene3D" id="3.20.20.140">
    <property type="entry name" value="Metal-dependent hydrolases"/>
    <property type="match status" value="1"/>
</dbReference>
<gene>
    <name evidence="2" type="ORF">D7Z94_16005</name>
</gene>
<reference evidence="2 3" key="1">
    <citation type="submission" date="2018-10" db="EMBL/GenBank/DDBJ databases">
        <title>Ulvibacterium marinum gen. nov., sp. nov., a novel marine bacterium of the family Flavobacteriaceae, isolated from a culture of the green alga Ulva prolifera.</title>
        <authorList>
            <person name="Zhang Z."/>
        </authorList>
    </citation>
    <scope>NUCLEOTIDE SEQUENCE [LARGE SCALE GENOMIC DNA]</scope>
    <source>
        <strain evidence="2 3">CCMM003</strain>
    </source>
</reference>
<name>A0A3B0C1S4_9FLAO</name>
<accession>A0A3B0C1S4</accession>
<keyword evidence="1" id="KW-1133">Transmembrane helix</keyword>
<evidence type="ECO:0008006" key="4">
    <source>
        <dbReference type="Google" id="ProtNLM"/>
    </source>
</evidence>
<keyword evidence="3" id="KW-1185">Reference proteome</keyword>
<evidence type="ECO:0000256" key="1">
    <source>
        <dbReference type="SAM" id="Phobius"/>
    </source>
</evidence>
<dbReference type="SUPFAM" id="SSF51556">
    <property type="entry name" value="Metallo-dependent hydrolases"/>
    <property type="match status" value="1"/>
</dbReference>